<evidence type="ECO:0000313" key="2">
    <source>
        <dbReference type="EMBL" id="MDK2124116.1"/>
    </source>
</evidence>
<name>A0ABT7DVM6_9NEIS</name>
<dbReference type="SUPFAM" id="SSF48452">
    <property type="entry name" value="TPR-like"/>
    <property type="match status" value="1"/>
</dbReference>
<dbReference type="RefSeq" id="WP_284100418.1">
    <property type="nucleotide sequence ID" value="NZ_JARRAF010000007.1"/>
</dbReference>
<dbReference type="Proteomes" id="UP001172778">
    <property type="component" value="Unassembled WGS sequence"/>
</dbReference>
<keyword evidence="3" id="KW-1185">Reference proteome</keyword>
<evidence type="ECO:0000256" key="1">
    <source>
        <dbReference type="PROSITE-ProRule" id="PRU00339"/>
    </source>
</evidence>
<dbReference type="Gene3D" id="1.25.40.10">
    <property type="entry name" value="Tetratricopeptide repeat domain"/>
    <property type="match status" value="1"/>
</dbReference>
<dbReference type="PROSITE" id="PS50005">
    <property type="entry name" value="TPR"/>
    <property type="match status" value="1"/>
</dbReference>
<organism evidence="2 3">
    <name type="scientific">Parachitinimonas caeni</name>
    <dbReference type="NCBI Taxonomy" id="3031301"/>
    <lineage>
        <taxon>Bacteria</taxon>
        <taxon>Pseudomonadati</taxon>
        <taxon>Pseudomonadota</taxon>
        <taxon>Betaproteobacteria</taxon>
        <taxon>Neisseriales</taxon>
        <taxon>Chitinibacteraceae</taxon>
        <taxon>Parachitinimonas</taxon>
    </lineage>
</organism>
<gene>
    <name evidence="2" type="ORF">PZA18_08660</name>
</gene>
<dbReference type="InterPro" id="IPR011990">
    <property type="entry name" value="TPR-like_helical_dom_sf"/>
</dbReference>
<dbReference type="EMBL" id="JARRAF010000007">
    <property type="protein sequence ID" value="MDK2124116.1"/>
    <property type="molecule type" value="Genomic_DNA"/>
</dbReference>
<evidence type="ECO:0008006" key="4">
    <source>
        <dbReference type="Google" id="ProtNLM"/>
    </source>
</evidence>
<accession>A0ABT7DVM6</accession>
<proteinExistence type="predicted"/>
<sequence length="155" mass="17142">MIRTVPDRLENAKWLAVEGHYAEAIADIDAVLGETDSPSLDALRLKGNTLELQANDPATSADTRARNACRQAALACYQQILQINPNYLYALLDLADYYQAENDHASAMQYYNRALALLEQDKSFIDPQVEVDEIRQSLATSAEAAARQGVRPSDN</sequence>
<evidence type="ECO:0000313" key="3">
    <source>
        <dbReference type="Proteomes" id="UP001172778"/>
    </source>
</evidence>
<reference evidence="2" key="1">
    <citation type="submission" date="2023-03" db="EMBL/GenBank/DDBJ databases">
        <title>Chitinimonas shenzhenensis gen. nov., sp. nov., a novel member of family Burkholderiaceae isolated from activated sludge collected in Shen Zhen, China.</title>
        <authorList>
            <person name="Wang X."/>
        </authorList>
    </citation>
    <scope>NUCLEOTIDE SEQUENCE</scope>
    <source>
        <strain evidence="2">DQS-5</strain>
    </source>
</reference>
<feature type="repeat" description="TPR" evidence="1">
    <location>
        <begin position="88"/>
        <end position="121"/>
    </location>
</feature>
<comment type="caution">
    <text evidence="2">The sequence shown here is derived from an EMBL/GenBank/DDBJ whole genome shotgun (WGS) entry which is preliminary data.</text>
</comment>
<dbReference type="InterPro" id="IPR019734">
    <property type="entry name" value="TPR_rpt"/>
</dbReference>
<keyword evidence="1" id="KW-0802">TPR repeat</keyword>
<protein>
    <recommendedName>
        <fullName evidence="4">Tetratricopeptide repeat protein</fullName>
    </recommendedName>
</protein>